<evidence type="ECO:0000313" key="2">
    <source>
        <dbReference type="EMBL" id="NGZ90467.1"/>
    </source>
</evidence>
<comment type="caution">
    <text evidence="2">The sequence shown here is derived from an EMBL/GenBank/DDBJ whole genome shotgun (WGS) entry which is preliminary data.</text>
</comment>
<dbReference type="EMBL" id="JAANAS010000072">
    <property type="protein sequence ID" value="NGZ90467.1"/>
    <property type="molecule type" value="Genomic_DNA"/>
</dbReference>
<gene>
    <name evidence="2" type="ORF">G7034_09400</name>
</gene>
<dbReference type="InterPro" id="IPR025113">
    <property type="entry name" value="TRL-like"/>
</dbReference>
<sequence length="90" mass="9401">MKKIFILGVMALAMVSCTVTMPVNATSNEVGSKTGTASTTSILGLHLDGGDASIRTAAKKGGIKKISTVDFKTTNYLFLIGQYETIVTGN</sequence>
<reference evidence="2" key="1">
    <citation type="submission" date="2020-03" db="EMBL/GenBank/DDBJ databases">
        <title>Psychroflexus Maritimus sp. nov., isolate from marine sediment.</title>
        <authorList>
            <person name="Zhong Y.-L."/>
        </authorList>
    </citation>
    <scope>NUCLEOTIDE SEQUENCE</scope>
    <source>
        <strain evidence="2">C1</strain>
    </source>
</reference>
<organism evidence="2 3">
    <name type="scientific">Psychroflexus maritimus</name>
    <dbReference type="NCBI Taxonomy" id="2714865"/>
    <lineage>
        <taxon>Bacteria</taxon>
        <taxon>Pseudomonadati</taxon>
        <taxon>Bacteroidota</taxon>
        <taxon>Flavobacteriia</taxon>
        <taxon>Flavobacteriales</taxon>
        <taxon>Flavobacteriaceae</taxon>
        <taxon>Psychroflexus</taxon>
    </lineage>
</organism>
<keyword evidence="3" id="KW-1185">Reference proteome</keyword>
<protein>
    <recommendedName>
        <fullName evidence="4">TRL-like family protein</fullName>
    </recommendedName>
</protein>
<dbReference type="PROSITE" id="PS51257">
    <property type="entry name" value="PROKAR_LIPOPROTEIN"/>
    <property type="match status" value="1"/>
</dbReference>
<name>A0A967ADW1_9FLAO</name>
<dbReference type="Pfam" id="PF13146">
    <property type="entry name" value="TRL"/>
    <property type="match status" value="1"/>
</dbReference>
<dbReference type="RefSeq" id="WP_166400706.1">
    <property type="nucleotide sequence ID" value="NZ_JAANAS010000072.1"/>
</dbReference>
<dbReference type="Proteomes" id="UP000643701">
    <property type="component" value="Unassembled WGS sequence"/>
</dbReference>
<feature type="signal peptide" evidence="1">
    <location>
        <begin position="1"/>
        <end position="25"/>
    </location>
</feature>
<feature type="chain" id="PRO_5036986117" description="TRL-like family protein" evidence="1">
    <location>
        <begin position="26"/>
        <end position="90"/>
    </location>
</feature>
<proteinExistence type="predicted"/>
<evidence type="ECO:0008006" key="4">
    <source>
        <dbReference type="Google" id="ProtNLM"/>
    </source>
</evidence>
<keyword evidence="1" id="KW-0732">Signal</keyword>
<evidence type="ECO:0000256" key="1">
    <source>
        <dbReference type="SAM" id="SignalP"/>
    </source>
</evidence>
<dbReference type="AlphaFoldDB" id="A0A967ADW1"/>
<evidence type="ECO:0000313" key="3">
    <source>
        <dbReference type="Proteomes" id="UP000643701"/>
    </source>
</evidence>
<accession>A0A967ADW1</accession>